<dbReference type="Proteomes" id="UP001159364">
    <property type="component" value="Linkage Group LG01"/>
</dbReference>
<name>A0AAV8U3N3_9ROSI</name>
<dbReference type="PANTHER" id="PTHR35294:SF4">
    <property type="entry name" value="UBA DOMAIN-CONTAINING PROTEIN"/>
    <property type="match status" value="1"/>
</dbReference>
<dbReference type="SUPFAM" id="SSF46934">
    <property type="entry name" value="UBA-like"/>
    <property type="match status" value="1"/>
</dbReference>
<evidence type="ECO:0000313" key="4">
    <source>
        <dbReference type="Proteomes" id="UP001159364"/>
    </source>
</evidence>
<dbReference type="EMBL" id="JAIWQS010000001">
    <property type="protein sequence ID" value="KAJ8773917.1"/>
    <property type="molecule type" value="Genomic_DNA"/>
</dbReference>
<feature type="compositionally biased region" description="Polar residues" evidence="1">
    <location>
        <begin position="31"/>
        <end position="42"/>
    </location>
</feature>
<reference evidence="3 4" key="1">
    <citation type="submission" date="2021-09" db="EMBL/GenBank/DDBJ databases">
        <title>Genomic insights and catalytic innovation underlie evolution of tropane alkaloids biosynthesis.</title>
        <authorList>
            <person name="Wang Y.-J."/>
            <person name="Tian T."/>
            <person name="Huang J.-P."/>
            <person name="Huang S.-X."/>
        </authorList>
    </citation>
    <scope>NUCLEOTIDE SEQUENCE [LARGE SCALE GENOMIC DNA]</scope>
    <source>
        <strain evidence="3">KIB-2018</strain>
        <tissue evidence="3">Leaf</tissue>
    </source>
</reference>
<dbReference type="PROSITE" id="PS50030">
    <property type="entry name" value="UBA"/>
    <property type="match status" value="1"/>
</dbReference>
<feature type="region of interest" description="Disordered" evidence="1">
    <location>
        <begin position="1"/>
        <end position="109"/>
    </location>
</feature>
<organism evidence="3 4">
    <name type="scientific">Erythroxylum novogranatense</name>
    <dbReference type="NCBI Taxonomy" id="1862640"/>
    <lineage>
        <taxon>Eukaryota</taxon>
        <taxon>Viridiplantae</taxon>
        <taxon>Streptophyta</taxon>
        <taxon>Embryophyta</taxon>
        <taxon>Tracheophyta</taxon>
        <taxon>Spermatophyta</taxon>
        <taxon>Magnoliopsida</taxon>
        <taxon>eudicotyledons</taxon>
        <taxon>Gunneridae</taxon>
        <taxon>Pentapetalae</taxon>
        <taxon>rosids</taxon>
        <taxon>fabids</taxon>
        <taxon>Malpighiales</taxon>
        <taxon>Erythroxylaceae</taxon>
        <taxon>Erythroxylum</taxon>
    </lineage>
</organism>
<gene>
    <name evidence="3" type="ORF">K2173_009348</name>
</gene>
<proteinExistence type="predicted"/>
<evidence type="ECO:0000259" key="2">
    <source>
        <dbReference type="PROSITE" id="PS50030"/>
    </source>
</evidence>
<protein>
    <recommendedName>
        <fullName evidence="2">UBA domain-containing protein</fullName>
    </recommendedName>
</protein>
<dbReference type="Gene3D" id="1.10.8.10">
    <property type="entry name" value="DNA helicase RuvA subunit, C-terminal domain"/>
    <property type="match status" value="1"/>
</dbReference>
<evidence type="ECO:0000256" key="1">
    <source>
        <dbReference type="SAM" id="MobiDB-lite"/>
    </source>
</evidence>
<dbReference type="InterPro" id="IPR009060">
    <property type="entry name" value="UBA-like_sf"/>
</dbReference>
<evidence type="ECO:0000313" key="3">
    <source>
        <dbReference type="EMBL" id="KAJ8773917.1"/>
    </source>
</evidence>
<dbReference type="InterPro" id="IPR015940">
    <property type="entry name" value="UBA"/>
</dbReference>
<sequence length="528" mass="58342">MSSRSTSIMKSKEKTSTRSNKGYQKAYIKPSRSTDTTATNPASCYDPITGTFHPLEIPSSASPPPLNDIGSFSIIDDTNEHSSSPHETVPKYDSVSNNGSYFGESEDPKEKLTNFSRLENVPGLENNNQLHERCIGYLMSKKLEALSHQLVAMGFSSNRSTVALIINDGRLEESVNWLFKANEEEANSNKSKFVGGSNLKIYINEETSHVRSQNFLNYLPFVYDLFVFEKAIVASEGDLVKAEETFPQPISTSSIMLQPSKDERDLNYMRTINILPNYAELASRHLQLLNQRKALTDKRWATTGSITLVSTKLEIHNGLTGDEVNIIMQRPQFVNLMQNPLPGISSLPYVPTFGCTGSLNRVIQNSKQFCHPVSYKGTQVMSSRPMDFTSYSWGTMGKSLLVDSDSHGSHGTLTPNSLSLAVPSSLGSSSHVDWNTRALIPNLDYTSIDWTLDKNLLATKSSGLWLGLSSLLSNSSASRMRDTSGSCISGLRDGGVSQQTSQASLNEWTSPFVEKDIFSLPRCYVTFP</sequence>
<feature type="compositionally biased region" description="Basic and acidic residues" evidence="1">
    <location>
        <begin position="78"/>
        <end position="90"/>
    </location>
</feature>
<comment type="caution">
    <text evidence="3">The sequence shown here is derived from an EMBL/GenBank/DDBJ whole genome shotgun (WGS) entry which is preliminary data.</text>
</comment>
<dbReference type="AlphaFoldDB" id="A0AAV8U3N3"/>
<feature type="domain" description="UBA" evidence="2">
    <location>
        <begin position="129"/>
        <end position="181"/>
    </location>
</feature>
<keyword evidence="4" id="KW-1185">Reference proteome</keyword>
<accession>A0AAV8U3N3</accession>
<dbReference type="PANTHER" id="PTHR35294">
    <property type="entry name" value="UBIQUITIN-ASSOCIATED/TRANSLATION ELONGATION FACTOR EF1B PROTEIN"/>
    <property type="match status" value="1"/>
</dbReference>